<evidence type="ECO:0000259" key="1">
    <source>
        <dbReference type="Pfam" id="PF22481"/>
    </source>
</evidence>
<organism evidence="2 3">
    <name type="scientific">Flavobacterium chilense</name>
    <dbReference type="NCBI Taxonomy" id="946677"/>
    <lineage>
        <taxon>Bacteria</taxon>
        <taxon>Pseudomonadati</taxon>
        <taxon>Bacteroidota</taxon>
        <taxon>Flavobacteriia</taxon>
        <taxon>Flavobacteriales</taxon>
        <taxon>Flavobacteriaceae</taxon>
        <taxon>Flavobacterium</taxon>
    </lineage>
</organism>
<reference evidence="3" key="1">
    <citation type="submission" date="2016-11" db="EMBL/GenBank/DDBJ databases">
        <authorList>
            <person name="Varghese N."/>
            <person name="Submissions S."/>
        </authorList>
    </citation>
    <scope>NUCLEOTIDE SEQUENCE [LARGE SCALE GENOMIC DNA]</scope>
    <source>
        <strain evidence="3">DSM 24724</strain>
    </source>
</reference>
<proteinExistence type="predicted"/>
<dbReference type="InterPro" id="IPR054254">
    <property type="entry name" value="DUF6985"/>
</dbReference>
<name>A0A1M7F1C5_9FLAO</name>
<protein>
    <recommendedName>
        <fullName evidence="1">DUF6985 domain-containing protein</fullName>
    </recommendedName>
</protein>
<gene>
    <name evidence="2" type="ORF">SAMN05444484_103168</name>
</gene>
<keyword evidence="3" id="KW-1185">Reference proteome</keyword>
<dbReference type="OrthoDB" id="3477708at2"/>
<dbReference type="Pfam" id="PF22481">
    <property type="entry name" value="DUF6985"/>
    <property type="match status" value="1"/>
</dbReference>
<dbReference type="EMBL" id="FRBT01000003">
    <property type="protein sequence ID" value="SHL97489.1"/>
    <property type="molecule type" value="Genomic_DNA"/>
</dbReference>
<dbReference type="RefSeq" id="WP_068842562.1">
    <property type="nucleotide sequence ID" value="NZ_FRBT01000003.1"/>
</dbReference>
<sequence>MSNAVKIIDEISTFLDKFSLKKNKLTKEDLIQFIEEKWAEADDEKYRIYEAVIIIGRMTNEYIWAEDFPNMMRWLEFDDLHSASERNAAYVRNYYKGECCLECKNEEKALEYFYLCYDENPDYIFTRAPFCYEFFNKHLGSPRVLPKQEEIEEEDYFNCIELKEWASFFNEEDDCIQCEVLFDDEEEEELTKEHENGIEYLENNQIKILESILTALMKVYPEWQKRYNYNEEEKPDFMPDIAEIKDFVNLISPTTIYITSVFKDNIPYIGYLFSCSWDGEHGLGIMTHKDRVIEIEGADTAFSIWSAEKDRESKE</sequence>
<evidence type="ECO:0000313" key="3">
    <source>
        <dbReference type="Proteomes" id="UP000184028"/>
    </source>
</evidence>
<evidence type="ECO:0000313" key="2">
    <source>
        <dbReference type="EMBL" id="SHL97489.1"/>
    </source>
</evidence>
<accession>A0A1M7F1C5</accession>
<feature type="domain" description="DUF6985" evidence="1">
    <location>
        <begin position="164"/>
        <end position="301"/>
    </location>
</feature>
<dbReference type="Proteomes" id="UP000184028">
    <property type="component" value="Unassembled WGS sequence"/>
</dbReference>
<dbReference type="AlphaFoldDB" id="A0A1M7F1C5"/>